<accession>A0ABS5LL04</accession>
<proteinExistence type="predicted"/>
<protein>
    <submittedName>
        <fullName evidence="1">Uncharacterized protein</fullName>
    </submittedName>
</protein>
<organism evidence="1 2">
    <name type="scientific">'Santalum album' aster yellows phytoplasma</name>
    <dbReference type="NCBI Taxonomy" id="2831467"/>
    <lineage>
        <taxon>Bacteria</taxon>
        <taxon>Bacillati</taxon>
        <taxon>Mycoplasmatota</taxon>
        <taxon>Mollicutes</taxon>
        <taxon>Acholeplasmatales</taxon>
        <taxon>Acholeplasmataceae</taxon>
        <taxon>Candidatus Phytoplasma</taxon>
        <taxon>16SrI (Aster yellows group)</taxon>
    </lineage>
</organism>
<evidence type="ECO:0000313" key="1">
    <source>
        <dbReference type="EMBL" id="MBS2994067.1"/>
    </source>
</evidence>
<evidence type="ECO:0000313" key="2">
    <source>
        <dbReference type="Proteomes" id="UP000678347"/>
    </source>
</evidence>
<name>A0ABS5LL04_9MOLU</name>
<keyword evidence="2" id="KW-1185">Reference proteome</keyword>
<gene>
    <name evidence="1" type="ORF">KE631_01705</name>
</gene>
<sequence>MLYCNLLEHFLLHLKICDYSKKPLHPEVGKKGAEIIFHRLAKIFFDNPFEYQKKQMHISPKNLLSKK</sequence>
<dbReference type="Proteomes" id="UP000678347">
    <property type="component" value="Unassembled WGS sequence"/>
</dbReference>
<dbReference type="RefSeq" id="WP_212509148.1">
    <property type="nucleotide sequence ID" value="NZ_JAGVSK010000006.1"/>
</dbReference>
<comment type="caution">
    <text evidence="1">The sequence shown here is derived from an EMBL/GenBank/DDBJ whole genome shotgun (WGS) entry which is preliminary data.</text>
</comment>
<dbReference type="EMBL" id="JAGVSK010000006">
    <property type="protein sequence ID" value="MBS2994067.1"/>
    <property type="molecule type" value="Genomic_DNA"/>
</dbReference>
<reference evidence="1" key="1">
    <citation type="submission" date="2021-04" db="EMBL/GenBank/DDBJ databases">
        <title>Sandalwood Spike Disease Phytoplasma.</title>
        <authorList>
            <person name="Tiwarekar B."/>
            <person name="Kirdat K."/>
            <person name="Sundarraj R."/>
            <person name="Yadav A."/>
        </authorList>
    </citation>
    <scope>NUCLEOTIDE SEQUENCE [LARGE SCALE GENOMIC DNA]</scope>
    <source>
        <strain evidence="1">SW86</strain>
    </source>
</reference>